<comment type="caution">
    <text evidence="3">The sequence shown here is derived from an EMBL/GenBank/DDBJ whole genome shotgun (WGS) entry which is preliminary data.</text>
</comment>
<dbReference type="EMBL" id="NVUU01000083">
    <property type="protein sequence ID" value="PCI92827.1"/>
    <property type="molecule type" value="Genomic_DNA"/>
</dbReference>
<evidence type="ECO:0000313" key="3">
    <source>
        <dbReference type="EMBL" id="PCI93499.1"/>
    </source>
</evidence>
<evidence type="ECO:0000256" key="1">
    <source>
        <dbReference type="SAM" id="Phobius"/>
    </source>
</evidence>
<name>A0A2A4YG99_UNCAE</name>
<accession>A0A2A4YG99</accession>
<keyword evidence="1" id="KW-1133">Transmembrane helix</keyword>
<reference evidence="3" key="2">
    <citation type="journal article" date="2018" name="ISME J.">
        <title>A dynamic microbial community with high functional redundancy inhabits the cold, oxic subseafloor aquifer.</title>
        <authorList>
            <person name="Tully B.J."/>
            <person name="Wheat C.G."/>
            <person name="Glazer B.T."/>
            <person name="Huber J.A."/>
        </authorList>
    </citation>
    <scope>NUCLEOTIDE SEQUENCE</scope>
    <source>
        <strain evidence="3">NORP81</strain>
    </source>
</reference>
<organism evidence="3 4">
    <name type="scientific">Aerophobetes bacterium</name>
    <dbReference type="NCBI Taxonomy" id="2030807"/>
    <lineage>
        <taxon>Bacteria</taxon>
        <taxon>Candidatus Aerophobota</taxon>
    </lineage>
</organism>
<reference evidence="4" key="1">
    <citation type="submission" date="2017-08" db="EMBL/GenBank/DDBJ databases">
        <title>A dynamic microbial community with high functional redundancy inhabits the cold, oxic subseafloor aquifer.</title>
        <authorList>
            <person name="Tully B.J."/>
            <person name="Wheat C.G."/>
            <person name="Glazer B.T."/>
            <person name="Huber J.A."/>
        </authorList>
    </citation>
    <scope>NUCLEOTIDE SEQUENCE [LARGE SCALE GENOMIC DNA]</scope>
</reference>
<evidence type="ECO:0000313" key="2">
    <source>
        <dbReference type="EMBL" id="PCI92827.1"/>
    </source>
</evidence>
<evidence type="ECO:0000313" key="4">
    <source>
        <dbReference type="Proteomes" id="UP000217838"/>
    </source>
</evidence>
<feature type="transmembrane region" description="Helical" evidence="1">
    <location>
        <begin position="38"/>
        <end position="58"/>
    </location>
</feature>
<proteinExistence type="predicted"/>
<feature type="transmembrane region" description="Helical" evidence="1">
    <location>
        <begin position="12"/>
        <end position="32"/>
    </location>
</feature>
<sequence length="63" mass="6690">MVRNIFRKIKESLVSAPIFSVVVLASGITMAMGGGTGLVIGLVVLSVYFIFILGLDVFSKRAS</sequence>
<gene>
    <name evidence="3" type="ORF">COB11_05260</name>
    <name evidence="2" type="ORF">COB11_06475</name>
</gene>
<dbReference type="EMBL" id="NVUU01000060">
    <property type="protein sequence ID" value="PCI93499.1"/>
    <property type="molecule type" value="Genomic_DNA"/>
</dbReference>
<dbReference type="Proteomes" id="UP000217838">
    <property type="component" value="Unassembled WGS sequence"/>
</dbReference>
<dbReference type="AlphaFoldDB" id="A0A2A4YG99"/>
<protein>
    <submittedName>
        <fullName evidence="3">Uncharacterized protein</fullName>
    </submittedName>
</protein>
<keyword evidence="1" id="KW-0472">Membrane</keyword>
<keyword evidence="1" id="KW-0812">Transmembrane</keyword>